<keyword evidence="7" id="KW-0808">Transferase</keyword>
<dbReference type="Pfam" id="PF13920">
    <property type="entry name" value="zf-C3HC4_3"/>
    <property type="match status" value="1"/>
</dbReference>
<comment type="function">
    <text evidence="17">E3 ubiquitin-protein ligase which promotes polyubiquitination and degradation by the proteasome pathway of ZIC2.</text>
</comment>
<keyword evidence="6" id="KW-0597">Phosphoprotein</keyword>
<name>A0AAD1SAL0_PELCU</name>
<evidence type="ECO:0000256" key="18">
    <source>
        <dbReference type="ARBA" id="ARBA00062709"/>
    </source>
</evidence>
<keyword evidence="15 24" id="KW-0472">Membrane</keyword>
<evidence type="ECO:0000256" key="14">
    <source>
        <dbReference type="ARBA" id="ARBA00022989"/>
    </source>
</evidence>
<feature type="compositionally biased region" description="Polar residues" evidence="23">
    <location>
        <begin position="246"/>
        <end position="267"/>
    </location>
</feature>
<dbReference type="EC" id="2.3.2.27" evidence="5"/>
<keyword evidence="10 22" id="KW-0863">Zinc-finger</keyword>
<feature type="region of interest" description="Disordered" evidence="23">
    <location>
        <begin position="193"/>
        <end position="267"/>
    </location>
</feature>
<evidence type="ECO:0000256" key="5">
    <source>
        <dbReference type="ARBA" id="ARBA00012483"/>
    </source>
</evidence>
<keyword evidence="26" id="KW-0436">Ligase</keyword>
<keyword evidence="11" id="KW-0833">Ubl conjugation pathway</keyword>
<accession>A0AAD1SAL0</accession>
<evidence type="ECO:0000256" key="17">
    <source>
        <dbReference type="ARBA" id="ARBA00058659"/>
    </source>
</evidence>
<dbReference type="SUPFAM" id="SSF57850">
    <property type="entry name" value="RING/U-box"/>
    <property type="match status" value="1"/>
</dbReference>
<evidence type="ECO:0000313" key="26">
    <source>
        <dbReference type="EMBL" id="CAH2296260.1"/>
    </source>
</evidence>
<dbReference type="GO" id="GO:0016874">
    <property type="term" value="F:ligase activity"/>
    <property type="evidence" value="ECO:0007669"/>
    <property type="project" value="UniProtKB-KW"/>
</dbReference>
<evidence type="ECO:0000256" key="4">
    <source>
        <dbReference type="ARBA" id="ARBA00004906"/>
    </source>
</evidence>
<dbReference type="InterPro" id="IPR033263">
    <property type="entry name" value="RNF180"/>
</dbReference>
<evidence type="ECO:0000256" key="16">
    <source>
        <dbReference type="ARBA" id="ARBA00023242"/>
    </source>
</evidence>
<feature type="compositionally biased region" description="Basic and acidic residues" evidence="23">
    <location>
        <begin position="219"/>
        <end position="231"/>
    </location>
</feature>
<dbReference type="PROSITE" id="PS00518">
    <property type="entry name" value="ZF_RING_1"/>
    <property type="match status" value="1"/>
</dbReference>
<dbReference type="InterPro" id="IPR001841">
    <property type="entry name" value="Znf_RING"/>
</dbReference>
<keyword evidence="9" id="KW-0479">Metal-binding</keyword>
<dbReference type="GO" id="GO:0061630">
    <property type="term" value="F:ubiquitin protein ligase activity"/>
    <property type="evidence" value="ECO:0007669"/>
    <property type="project" value="UniProtKB-EC"/>
</dbReference>
<keyword evidence="14 24" id="KW-1133">Transmembrane helix</keyword>
<dbReference type="GO" id="GO:0000209">
    <property type="term" value="P:protein polyubiquitination"/>
    <property type="evidence" value="ECO:0007669"/>
    <property type="project" value="InterPro"/>
</dbReference>
<dbReference type="InterPro" id="IPR013083">
    <property type="entry name" value="Znf_RING/FYVE/PHD"/>
</dbReference>
<gene>
    <name evidence="26" type="ORF">PECUL_23A014012</name>
</gene>
<evidence type="ECO:0000256" key="21">
    <source>
        <dbReference type="ARBA" id="ARBA00080502"/>
    </source>
</evidence>
<evidence type="ECO:0000256" key="10">
    <source>
        <dbReference type="ARBA" id="ARBA00022771"/>
    </source>
</evidence>
<dbReference type="GO" id="GO:0005635">
    <property type="term" value="C:nuclear envelope"/>
    <property type="evidence" value="ECO:0007669"/>
    <property type="project" value="UniProtKB-SubCell"/>
</dbReference>
<dbReference type="GO" id="GO:0031624">
    <property type="term" value="F:ubiquitin conjugating enzyme binding"/>
    <property type="evidence" value="ECO:0007669"/>
    <property type="project" value="TreeGrafter"/>
</dbReference>
<evidence type="ECO:0000259" key="25">
    <source>
        <dbReference type="PROSITE" id="PS50089"/>
    </source>
</evidence>
<feature type="transmembrane region" description="Helical" evidence="24">
    <location>
        <begin position="481"/>
        <end position="505"/>
    </location>
</feature>
<dbReference type="GO" id="GO:0042415">
    <property type="term" value="P:norepinephrine metabolic process"/>
    <property type="evidence" value="ECO:0007669"/>
    <property type="project" value="TreeGrafter"/>
</dbReference>
<dbReference type="Gene3D" id="3.30.40.10">
    <property type="entry name" value="Zinc/RING finger domain, C3HC4 (zinc finger)"/>
    <property type="match status" value="1"/>
</dbReference>
<evidence type="ECO:0000256" key="2">
    <source>
        <dbReference type="ARBA" id="ARBA00004259"/>
    </source>
</evidence>
<comment type="subunit">
    <text evidence="18">Interacts with ZIC2.</text>
</comment>
<reference evidence="26" key="1">
    <citation type="submission" date="2022-03" db="EMBL/GenBank/DDBJ databases">
        <authorList>
            <person name="Alioto T."/>
            <person name="Alioto T."/>
            <person name="Gomez Garrido J."/>
        </authorList>
    </citation>
    <scope>NUCLEOTIDE SEQUENCE</scope>
</reference>
<keyword evidence="16" id="KW-0539">Nucleus</keyword>
<evidence type="ECO:0000256" key="19">
    <source>
        <dbReference type="ARBA" id="ARBA00067421"/>
    </source>
</evidence>
<evidence type="ECO:0000256" key="23">
    <source>
        <dbReference type="SAM" id="MobiDB-lite"/>
    </source>
</evidence>
<dbReference type="SMART" id="SM00184">
    <property type="entry name" value="RING"/>
    <property type="match status" value="1"/>
</dbReference>
<evidence type="ECO:0000256" key="9">
    <source>
        <dbReference type="ARBA" id="ARBA00022723"/>
    </source>
</evidence>
<dbReference type="AlphaFoldDB" id="A0AAD1SAL0"/>
<dbReference type="PANTHER" id="PTHR46717">
    <property type="entry name" value="E3 UBIQUITIN-PROTEIN LIGASE RNF180"/>
    <property type="match status" value="1"/>
</dbReference>
<comment type="catalytic activity">
    <reaction evidence="1">
        <text>S-ubiquitinyl-[E2 ubiquitin-conjugating enzyme]-L-cysteine + [acceptor protein]-L-lysine = [E2 ubiquitin-conjugating enzyme]-L-cysteine + N(6)-ubiquitinyl-[acceptor protein]-L-lysine.</text>
        <dbReference type="EC" id="2.3.2.27"/>
    </reaction>
</comment>
<evidence type="ECO:0000256" key="11">
    <source>
        <dbReference type="ARBA" id="ARBA00022786"/>
    </source>
</evidence>
<keyword evidence="27" id="KW-1185">Reference proteome</keyword>
<feature type="domain" description="RING-type" evidence="25">
    <location>
        <begin position="350"/>
        <end position="392"/>
    </location>
</feature>
<dbReference type="FunFam" id="3.30.40.10:FF:000316">
    <property type="entry name" value="E3 ubiquitin-protein ligase RNF180"/>
    <property type="match status" value="1"/>
</dbReference>
<dbReference type="PROSITE" id="PS50089">
    <property type="entry name" value="ZF_RING_2"/>
    <property type="match status" value="1"/>
</dbReference>
<feature type="compositionally biased region" description="Polar residues" evidence="23">
    <location>
        <begin position="193"/>
        <end position="210"/>
    </location>
</feature>
<feature type="region of interest" description="Disordered" evidence="23">
    <location>
        <begin position="310"/>
        <end position="343"/>
    </location>
</feature>
<dbReference type="GO" id="GO:0042428">
    <property type="term" value="P:serotonin metabolic process"/>
    <property type="evidence" value="ECO:0007669"/>
    <property type="project" value="TreeGrafter"/>
</dbReference>
<evidence type="ECO:0000256" key="24">
    <source>
        <dbReference type="SAM" id="Phobius"/>
    </source>
</evidence>
<dbReference type="GO" id="GO:0005789">
    <property type="term" value="C:endoplasmic reticulum membrane"/>
    <property type="evidence" value="ECO:0007669"/>
    <property type="project" value="UniProtKB-SubCell"/>
</dbReference>
<keyword evidence="8 24" id="KW-0812">Transmembrane</keyword>
<sequence length="508" mass="58679">MHHSNCPIWHMNEDAVPDWIKQEVEKRHWTHGRLNCPYCGARLGAFNFIGSTKNPCGQLSVVHLSKSRIDYDISHSPKPFFELLPIFKAPTSLDKKKKYGLNRSEKQLTMNTNMDSTGSLVEALCLEIRSHNGHFMPRRKKLPLTDFCLAAYSDKKDTGASHLCTNVFVKTSNTSVCRNKELLETQPAQYLSKSKSELSFENSNSQSTNESFRKFTGKHRFDIDKTLRRPPESVPTASDPPVPMDSRTQYSHTVEVSESIGNTPSVSATRDDYMQQQLVLSSEVIQSAPTCTDTVTHRLSKREINKLKSIRRKQKKREKWLQEQKKTNRVSQSTDDDGNEHTNDKESYICAVCLDVYFNPYMCYPCHHIFCEPCLRTLARDNPARTSCPLCRTTIERVYFQSDLDKSAITFFPRDYLKRKQSFQRASCAKWPLPCCNRIFRVFGGFSRNASIVGRRQYPHGAQMLGFEDETRGWRFDMDMVIVYIYSVNWVIGLIIFCFLFYFLFHSS</sequence>
<evidence type="ECO:0000256" key="6">
    <source>
        <dbReference type="ARBA" id="ARBA00022553"/>
    </source>
</evidence>
<dbReference type="CDD" id="cd16554">
    <property type="entry name" value="RING-HC_RNF180"/>
    <property type="match status" value="1"/>
</dbReference>
<evidence type="ECO:0000256" key="7">
    <source>
        <dbReference type="ARBA" id="ARBA00022679"/>
    </source>
</evidence>
<evidence type="ECO:0000256" key="20">
    <source>
        <dbReference type="ARBA" id="ARBA00079826"/>
    </source>
</evidence>
<keyword evidence="12" id="KW-0256">Endoplasmic reticulum</keyword>
<evidence type="ECO:0000256" key="13">
    <source>
        <dbReference type="ARBA" id="ARBA00022833"/>
    </source>
</evidence>
<comment type="pathway">
    <text evidence="4">Protein modification; protein ubiquitination.</text>
</comment>
<comment type="subcellular location">
    <subcellularLocation>
        <location evidence="3">Endoplasmic reticulum membrane</location>
        <topology evidence="3">Single-pass membrane protein</topology>
    </subcellularLocation>
    <subcellularLocation>
        <location evidence="2">Nucleus envelope</location>
    </subcellularLocation>
</comment>
<evidence type="ECO:0000256" key="12">
    <source>
        <dbReference type="ARBA" id="ARBA00022824"/>
    </source>
</evidence>
<evidence type="ECO:0000256" key="22">
    <source>
        <dbReference type="PROSITE-ProRule" id="PRU00175"/>
    </source>
</evidence>
<dbReference type="PANTHER" id="PTHR46717:SF1">
    <property type="entry name" value="E3 UBIQUITIN-PROTEIN LIGASE RNF180"/>
    <property type="match status" value="1"/>
</dbReference>
<dbReference type="InterPro" id="IPR017907">
    <property type="entry name" value="Znf_RING_CS"/>
</dbReference>
<evidence type="ECO:0000256" key="3">
    <source>
        <dbReference type="ARBA" id="ARBA00004389"/>
    </source>
</evidence>
<protein>
    <recommendedName>
        <fullName evidence="19">E3 ubiquitin-protein ligase RNF180</fullName>
        <ecNumber evidence="5">2.3.2.27</ecNumber>
    </recommendedName>
    <alternativeName>
        <fullName evidence="21">RING finger protein 180</fullName>
    </alternativeName>
    <alternativeName>
        <fullName evidence="20">RING-type E3 ubiquitin transferase RNF180</fullName>
    </alternativeName>
</protein>
<dbReference type="InterPro" id="IPR045790">
    <property type="entry name" value="RNF180_C"/>
</dbReference>
<keyword evidence="13" id="KW-0862">Zinc</keyword>
<evidence type="ECO:0000313" key="27">
    <source>
        <dbReference type="Proteomes" id="UP001295444"/>
    </source>
</evidence>
<organism evidence="26 27">
    <name type="scientific">Pelobates cultripes</name>
    <name type="common">Western spadefoot toad</name>
    <dbReference type="NCBI Taxonomy" id="61616"/>
    <lineage>
        <taxon>Eukaryota</taxon>
        <taxon>Metazoa</taxon>
        <taxon>Chordata</taxon>
        <taxon>Craniata</taxon>
        <taxon>Vertebrata</taxon>
        <taxon>Euteleostomi</taxon>
        <taxon>Amphibia</taxon>
        <taxon>Batrachia</taxon>
        <taxon>Anura</taxon>
        <taxon>Pelobatoidea</taxon>
        <taxon>Pelobatidae</taxon>
        <taxon>Pelobates</taxon>
    </lineage>
</organism>
<evidence type="ECO:0000256" key="15">
    <source>
        <dbReference type="ARBA" id="ARBA00023136"/>
    </source>
</evidence>
<evidence type="ECO:0000256" key="8">
    <source>
        <dbReference type="ARBA" id="ARBA00022692"/>
    </source>
</evidence>
<dbReference type="EMBL" id="OW240916">
    <property type="protein sequence ID" value="CAH2296260.1"/>
    <property type="molecule type" value="Genomic_DNA"/>
</dbReference>
<proteinExistence type="predicted"/>
<evidence type="ECO:0000256" key="1">
    <source>
        <dbReference type="ARBA" id="ARBA00000900"/>
    </source>
</evidence>
<dbReference type="Proteomes" id="UP001295444">
    <property type="component" value="Chromosome 05"/>
</dbReference>
<dbReference type="GO" id="GO:0008270">
    <property type="term" value="F:zinc ion binding"/>
    <property type="evidence" value="ECO:0007669"/>
    <property type="project" value="UniProtKB-KW"/>
</dbReference>
<dbReference type="GO" id="GO:0032436">
    <property type="term" value="P:positive regulation of proteasomal ubiquitin-dependent protein catabolic process"/>
    <property type="evidence" value="ECO:0007669"/>
    <property type="project" value="TreeGrafter"/>
</dbReference>
<dbReference type="Pfam" id="PF19332">
    <property type="entry name" value="RNF180_C"/>
    <property type="match status" value="1"/>
</dbReference>